<dbReference type="InterPro" id="IPR042094">
    <property type="entry name" value="T2SS_GspF_sf"/>
</dbReference>
<dbReference type="EMBL" id="AZCT01000003">
    <property type="protein sequence ID" value="KRK12983.1"/>
    <property type="molecule type" value="Genomic_DNA"/>
</dbReference>
<keyword evidence="3" id="KW-1003">Cell membrane</keyword>
<comment type="similarity">
    <text evidence="2">Belongs to the GSP F family.</text>
</comment>
<feature type="transmembrane region" description="Helical" evidence="7">
    <location>
        <begin position="106"/>
        <end position="129"/>
    </location>
</feature>
<dbReference type="RefSeq" id="WP_010489254.1">
    <property type="nucleotide sequence ID" value="NZ_AZCT01000003.1"/>
</dbReference>
<evidence type="ECO:0000256" key="2">
    <source>
        <dbReference type="ARBA" id="ARBA00005745"/>
    </source>
</evidence>
<dbReference type="PANTHER" id="PTHR30012:SF0">
    <property type="entry name" value="TYPE II SECRETION SYSTEM PROTEIN F-RELATED"/>
    <property type="match status" value="1"/>
</dbReference>
<dbReference type="PANTHER" id="PTHR30012">
    <property type="entry name" value="GENERAL SECRETION PATHWAY PROTEIN"/>
    <property type="match status" value="1"/>
</dbReference>
<dbReference type="PATRIC" id="fig|1423816.3.peg.2216"/>
<protein>
    <submittedName>
        <fullName evidence="9">Type II secretory pathway competence component</fullName>
    </submittedName>
</protein>
<feature type="transmembrane region" description="Helical" evidence="7">
    <location>
        <begin position="291"/>
        <end position="312"/>
    </location>
</feature>
<dbReference type="AlphaFoldDB" id="A0A0R1F3C9"/>
<dbReference type="InterPro" id="IPR018076">
    <property type="entry name" value="T2SS_GspF_dom"/>
</dbReference>
<evidence type="ECO:0000256" key="4">
    <source>
        <dbReference type="ARBA" id="ARBA00022692"/>
    </source>
</evidence>
<evidence type="ECO:0000256" key="5">
    <source>
        <dbReference type="ARBA" id="ARBA00022989"/>
    </source>
</evidence>
<dbReference type="GO" id="GO:0005886">
    <property type="term" value="C:plasma membrane"/>
    <property type="evidence" value="ECO:0007669"/>
    <property type="project" value="UniProtKB-SubCell"/>
</dbReference>
<evidence type="ECO:0000256" key="7">
    <source>
        <dbReference type="SAM" id="Phobius"/>
    </source>
</evidence>
<dbReference type="eggNOG" id="COG1459">
    <property type="taxonomic scope" value="Bacteria"/>
</dbReference>
<evidence type="ECO:0000313" key="9">
    <source>
        <dbReference type="EMBL" id="KRK12983.1"/>
    </source>
</evidence>
<evidence type="ECO:0000256" key="3">
    <source>
        <dbReference type="ARBA" id="ARBA00022475"/>
    </source>
</evidence>
<accession>A0A0R1F3C9</accession>
<proteinExistence type="inferred from homology"/>
<evidence type="ECO:0000256" key="6">
    <source>
        <dbReference type="ARBA" id="ARBA00023136"/>
    </source>
</evidence>
<dbReference type="Gene3D" id="1.20.81.30">
    <property type="entry name" value="Type II secretion system (T2SS), domain F"/>
    <property type="match status" value="1"/>
</dbReference>
<feature type="domain" description="Type II secretion system protein GspF" evidence="8">
    <location>
        <begin position="216"/>
        <end position="310"/>
    </location>
</feature>
<keyword evidence="6 7" id="KW-0472">Membrane</keyword>
<dbReference type="Proteomes" id="UP000051984">
    <property type="component" value="Unassembled WGS sequence"/>
</dbReference>
<comment type="caution">
    <text evidence="9">The sequence shown here is derived from an EMBL/GenBank/DDBJ whole genome shotgun (WGS) entry which is preliminary data.</text>
</comment>
<evidence type="ECO:0000256" key="1">
    <source>
        <dbReference type="ARBA" id="ARBA00004651"/>
    </source>
</evidence>
<evidence type="ECO:0000259" key="8">
    <source>
        <dbReference type="Pfam" id="PF00482"/>
    </source>
</evidence>
<reference evidence="9 10" key="1">
    <citation type="journal article" date="2015" name="Genome Announc.">
        <title>Expanding the biotechnology potential of lactobacilli through comparative genomics of 213 strains and associated genera.</title>
        <authorList>
            <person name="Sun Z."/>
            <person name="Harris H.M."/>
            <person name="McCann A."/>
            <person name="Guo C."/>
            <person name="Argimon S."/>
            <person name="Zhang W."/>
            <person name="Yang X."/>
            <person name="Jeffery I.B."/>
            <person name="Cooney J.C."/>
            <person name="Kagawa T.F."/>
            <person name="Liu W."/>
            <person name="Song Y."/>
            <person name="Salvetti E."/>
            <person name="Wrobel A."/>
            <person name="Rasinkangas P."/>
            <person name="Parkhill J."/>
            <person name="Rea M.C."/>
            <person name="O'Sullivan O."/>
            <person name="Ritari J."/>
            <person name="Douillard F.P."/>
            <person name="Paul Ross R."/>
            <person name="Yang R."/>
            <person name="Briner A.E."/>
            <person name="Felis G.E."/>
            <person name="de Vos W.M."/>
            <person name="Barrangou R."/>
            <person name="Klaenhammer T.R."/>
            <person name="Caufield P.W."/>
            <person name="Cui Y."/>
            <person name="Zhang H."/>
            <person name="O'Toole P.W."/>
        </authorList>
    </citation>
    <scope>NUCLEOTIDE SEQUENCE [LARGE SCALE GENOMIC DNA]</scope>
    <source>
        <strain evidence="9 10">DSM 20178</strain>
    </source>
</reference>
<dbReference type="Pfam" id="PF00482">
    <property type="entry name" value="T2SSF"/>
    <property type="match status" value="2"/>
</dbReference>
<keyword evidence="5 7" id="KW-1133">Transmembrane helix</keyword>
<keyword evidence="4 7" id="KW-0812">Transmembrane</keyword>
<name>A0A0R1F3C9_LACZE</name>
<gene>
    <name evidence="9" type="ORF">FD51_GL002137</name>
</gene>
<sequence length="318" mass="35427">MKVPLIAQERFCRQSAALITAGFSLPDVFAYLRVSAPKYRVVWERIEAELANGIAFSEAVAHQELAPILFQQLQLAQIHGDLAKALTVACDYLGLRVRNRQKMTQLLVYPCLLLAMLMVLQVVVVFGVLPALSLPRSELVAVQLGGLAVLIGLGVVIYLVWRRLTPLKRLLVLQKVPGMRQVLRMYYQFQFTAGAAQFLLAGADISDFCRHLATLEGPLGNLGSRIQAKVQRGQELTEALQEPFVPDEVARLLTMGQSRHLVAEGLKLFGEQLFFNLQRQLEKFVNLIQPLLFLLIGGEILLVYLQILLPLYQSLGGV</sequence>
<feature type="domain" description="Type II secretion system protein GspF" evidence="8">
    <location>
        <begin position="11"/>
        <end position="130"/>
    </location>
</feature>
<organism evidence="9 10">
    <name type="scientific">Lacticaseibacillus zeae DSM 20178 = KCTC 3804</name>
    <dbReference type="NCBI Taxonomy" id="1423816"/>
    <lineage>
        <taxon>Bacteria</taxon>
        <taxon>Bacillati</taxon>
        <taxon>Bacillota</taxon>
        <taxon>Bacilli</taxon>
        <taxon>Lactobacillales</taxon>
        <taxon>Lactobacillaceae</taxon>
        <taxon>Lacticaseibacillus</taxon>
    </lineage>
</organism>
<feature type="transmembrane region" description="Helical" evidence="7">
    <location>
        <begin position="141"/>
        <end position="161"/>
    </location>
</feature>
<comment type="subcellular location">
    <subcellularLocation>
        <location evidence="1">Cell membrane</location>
        <topology evidence="1">Multi-pass membrane protein</topology>
    </subcellularLocation>
</comment>
<evidence type="ECO:0000313" key="10">
    <source>
        <dbReference type="Proteomes" id="UP000051984"/>
    </source>
</evidence>
<dbReference type="InterPro" id="IPR003004">
    <property type="entry name" value="GspF/PilC"/>
</dbReference>